<accession>A0A2N3PWL8</accession>
<protein>
    <submittedName>
        <fullName evidence="2">Uncharacterized protein</fullName>
    </submittedName>
</protein>
<evidence type="ECO:0000313" key="2">
    <source>
        <dbReference type="EMBL" id="PKU24790.1"/>
    </source>
</evidence>
<gene>
    <name evidence="2" type="ORF">CWS72_09355</name>
</gene>
<name>A0A2N3PWL8_9PROT</name>
<organism evidence="2 3">
    <name type="scientific">Telmatospirillum siberiense</name>
    <dbReference type="NCBI Taxonomy" id="382514"/>
    <lineage>
        <taxon>Bacteria</taxon>
        <taxon>Pseudomonadati</taxon>
        <taxon>Pseudomonadota</taxon>
        <taxon>Alphaproteobacteria</taxon>
        <taxon>Rhodospirillales</taxon>
        <taxon>Rhodospirillaceae</taxon>
        <taxon>Telmatospirillum</taxon>
    </lineage>
</organism>
<sequence>MRLRLSIDLVMTILMLLAFAYQLTGNMAHEFIGFSMALIFLSHNTFNYRWYTALTKITYSPTVITRSIINIILLSITVMLTISGILNSHIIFSRPQTEGYLATRQFHTLMAYWFLILSSLHLGMHWKMIMAFVWRRTGIAWTGHSRTNFLRILSVSIAVCGAISSFDRGILSKLTAEYSFDYWNFDEFTMGFFAEYIAIMGMYSCFAYYALKLFKKLAQPRAPSIERRSRRHE</sequence>
<evidence type="ECO:0000256" key="1">
    <source>
        <dbReference type="SAM" id="Phobius"/>
    </source>
</evidence>
<dbReference type="EMBL" id="PIUM01000008">
    <property type="protein sequence ID" value="PKU24790.1"/>
    <property type="molecule type" value="Genomic_DNA"/>
</dbReference>
<feature type="transmembrane region" description="Helical" evidence="1">
    <location>
        <begin position="191"/>
        <end position="211"/>
    </location>
</feature>
<keyword evidence="1" id="KW-0472">Membrane</keyword>
<comment type="caution">
    <text evidence="2">The sequence shown here is derived from an EMBL/GenBank/DDBJ whole genome shotgun (WGS) entry which is preliminary data.</text>
</comment>
<feature type="transmembrane region" description="Helical" evidence="1">
    <location>
        <begin position="31"/>
        <end position="48"/>
    </location>
</feature>
<keyword evidence="1" id="KW-0812">Transmembrane</keyword>
<keyword evidence="1" id="KW-1133">Transmembrane helix</keyword>
<dbReference type="Proteomes" id="UP000233293">
    <property type="component" value="Unassembled WGS sequence"/>
</dbReference>
<feature type="transmembrane region" description="Helical" evidence="1">
    <location>
        <begin position="68"/>
        <end position="90"/>
    </location>
</feature>
<reference evidence="3" key="1">
    <citation type="submission" date="2017-12" db="EMBL/GenBank/DDBJ databases">
        <title>Draft genome sequence of Telmatospirillum siberiense 26-4b1T, an acidotolerant peatland alphaproteobacterium potentially involved in sulfur cycling.</title>
        <authorList>
            <person name="Hausmann B."/>
            <person name="Pjevac P."/>
            <person name="Schreck K."/>
            <person name="Herbold C.W."/>
            <person name="Daims H."/>
            <person name="Wagner M."/>
            <person name="Pester M."/>
            <person name="Loy A."/>
        </authorList>
    </citation>
    <scope>NUCLEOTIDE SEQUENCE [LARGE SCALE GENOMIC DNA]</scope>
    <source>
        <strain evidence="3">26-4b1</strain>
    </source>
</reference>
<feature type="transmembrane region" description="Helical" evidence="1">
    <location>
        <begin position="7"/>
        <end position="25"/>
    </location>
</feature>
<feature type="transmembrane region" description="Helical" evidence="1">
    <location>
        <begin position="149"/>
        <end position="171"/>
    </location>
</feature>
<dbReference type="AlphaFoldDB" id="A0A2N3PWL8"/>
<feature type="transmembrane region" description="Helical" evidence="1">
    <location>
        <begin position="110"/>
        <end position="129"/>
    </location>
</feature>
<proteinExistence type="predicted"/>
<keyword evidence="3" id="KW-1185">Reference proteome</keyword>
<evidence type="ECO:0000313" key="3">
    <source>
        <dbReference type="Proteomes" id="UP000233293"/>
    </source>
</evidence>